<feature type="region of interest" description="Disordered" evidence="3">
    <location>
        <begin position="158"/>
        <end position="177"/>
    </location>
</feature>
<dbReference type="AlphaFoldDB" id="A0A8I6S4T7"/>
<reference evidence="5" key="1">
    <citation type="submission" date="2022-01" db="UniProtKB">
        <authorList>
            <consortium name="EnsemblMetazoa"/>
        </authorList>
    </citation>
    <scope>IDENTIFICATION</scope>
</reference>
<feature type="compositionally biased region" description="Basic and acidic residues" evidence="3">
    <location>
        <begin position="159"/>
        <end position="176"/>
    </location>
</feature>
<keyword evidence="4" id="KW-0732">Signal</keyword>
<dbReference type="Proteomes" id="UP000494040">
    <property type="component" value="Unassembled WGS sequence"/>
</dbReference>
<name>A0A8I6S4T7_CIMLE</name>
<dbReference type="InterPro" id="IPR000618">
    <property type="entry name" value="Insect_cuticle"/>
</dbReference>
<accession>A0A8I6S4T7</accession>
<evidence type="ECO:0008006" key="7">
    <source>
        <dbReference type="Google" id="ProtNLM"/>
    </source>
</evidence>
<proteinExistence type="predicted"/>
<dbReference type="PANTHER" id="PTHR12236:SF95">
    <property type="entry name" value="CUTICULAR PROTEIN 76BD, ISOFORM C-RELATED"/>
    <property type="match status" value="1"/>
</dbReference>
<sequence length="255" mass="30391">MIRVISCLLLAATVLAQHHHEEQLHHEHEHEEHHEPHYKFEYKVEDHKTGDYKSHRESRKGDKVDGYYMLKEADGTIREVHYTADKHAGFNAVVTKSGHPHKEEHEAKEEHHKGGHAVHYGHVHEVHKPVHHEKEEHHLEFKPYVVSHHHSPSVHHVHKEVAHEEKEEEGEKHEENSAASIANFRHAFRPQGAMQYHYEQPQYEIQHYDRQYQHGEQVKRDLYYKRHQYRGGNSEDRGQGRQKHSNYQVMENVRN</sequence>
<evidence type="ECO:0000256" key="1">
    <source>
        <dbReference type="ARBA" id="ARBA00022460"/>
    </source>
</evidence>
<feature type="region of interest" description="Disordered" evidence="3">
    <location>
        <begin position="230"/>
        <end position="255"/>
    </location>
</feature>
<dbReference type="InterPro" id="IPR051217">
    <property type="entry name" value="Insect_Cuticle_Struc_Prot"/>
</dbReference>
<dbReference type="KEGG" id="clec:106670193"/>
<evidence type="ECO:0000256" key="4">
    <source>
        <dbReference type="SAM" id="SignalP"/>
    </source>
</evidence>
<dbReference type="OrthoDB" id="6382835at2759"/>
<dbReference type="InterPro" id="IPR031311">
    <property type="entry name" value="CHIT_BIND_RR_consensus"/>
</dbReference>
<keyword evidence="1 2" id="KW-0193">Cuticle</keyword>
<keyword evidence="6" id="KW-1185">Reference proteome</keyword>
<dbReference type="EnsemblMetazoa" id="XM_014400298.2">
    <property type="protein sequence ID" value="XP_014255784.1"/>
    <property type="gene ID" value="LOC106670193"/>
</dbReference>
<gene>
    <name evidence="5" type="primary">106670193</name>
</gene>
<organism evidence="5 6">
    <name type="scientific">Cimex lectularius</name>
    <name type="common">Bed bug</name>
    <name type="synonym">Acanthia lectularia</name>
    <dbReference type="NCBI Taxonomy" id="79782"/>
    <lineage>
        <taxon>Eukaryota</taxon>
        <taxon>Metazoa</taxon>
        <taxon>Ecdysozoa</taxon>
        <taxon>Arthropoda</taxon>
        <taxon>Hexapoda</taxon>
        <taxon>Insecta</taxon>
        <taxon>Pterygota</taxon>
        <taxon>Neoptera</taxon>
        <taxon>Paraneoptera</taxon>
        <taxon>Hemiptera</taxon>
        <taxon>Heteroptera</taxon>
        <taxon>Panheteroptera</taxon>
        <taxon>Cimicomorpha</taxon>
        <taxon>Cimicidae</taxon>
        <taxon>Cimex</taxon>
    </lineage>
</organism>
<evidence type="ECO:0000313" key="6">
    <source>
        <dbReference type="Proteomes" id="UP000494040"/>
    </source>
</evidence>
<dbReference type="GO" id="GO:0031012">
    <property type="term" value="C:extracellular matrix"/>
    <property type="evidence" value="ECO:0007669"/>
    <property type="project" value="TreeGrafter"/>
</dbReference>
<feature type="compositionally biased region" description="Polar residues" evidence="3">
    <location>
        <begin position="245"/>
        <end position="255"/>
    </location>
</feature>
<dbReference type="PANTHER" id="PTHR12236">
    <property type="entry name" value="STRUCTURAL CONTITUENT OF CUTICLE"/>
    <property type="match status" value="1"/>
</dbReference>
<feature type="signal peptide" evidence="4">
    <location>
        <begin position="1"/>
        <end position="16"/>
    </location>
</feature>
<dbReference type="Pfam" id="PF00379">
    <property type="entry name" value="Chitin_bind_4"/>
    <property type="match status" value="1"/>
</dbReference>
<dbReference type="PROSITE" id="PS51155">
    <property type="entry name" value="CHIT_BIND_RR_2"/>
    <property type="match status" value="1"/>
</dbReference>
<protein>
    <recommendedName>
        <fullName evidence="7">CPR type cuticle protein</fullName>
    </recommendedName>
</protein>
<evidence type="ECO:0000256" key="3">
    <source>
        <dbReference type="SAM" id="MobiDB-lite"/>
    </source>
</evidence>
<feature type="chain" id="PRO_5035210064" description="CPR type cuticle protein" evidence="4">
    <location>
        <begin position="17"/>
        <end position="255"/>
    </location>
</feature>
<evidence type="ECO:0000256" key="2">
    <source>
        <dbReference type="PROSITE-ProRule" id="PRU00497"/>
    </source>
</evidence>
<dbReference type="GO" id="GO:0005615">
    <property type="term" value="C:extracellular space"/>
    <property type="evidence" value="ECO:0007669"/>
    <property type="project" value="TreeGrafter"/>
</dbReference>
<dbReference type="PROSITE" id="PS00233">
    <property type="entry name" value="CHIT_BIND_RR_1"/>
    <property type="match status" value="1"/>
</dbReference>
<dbReference type="GO" id="GO:0042302">
    <property type="term" value="F:structural constituent of cuticle"/>
    <property type="evidence" value="ECO:0007669"/>
    <property type="project" value="UniProtKB-UniRule"/>
</dbReference>
<evidence type="ECO:0000313" key="5">
    <source>
        <dbReference type="EnsemblMetazoa" id="XP_014255784.1"/>
    </source>
</evidence>